<dbReference type="GO" id="GO:0005794">
    <property type="term" value="C:Golgi apparatus"/>
    <property type="evidence" value="ECO:0007669"/>
    <property type="project" value="TreeGrafter"/>
</dbReference>
<dbReference type="InterPro" id="IPR019325">
    <property type="entry name" value="NEDD4/Bsd2"/>
</dbReference>
<accession>A0A507CKR7</accession>
<evidence type="ECO:0000256" key="3">
    <source>
        <dbReference type="ARBA" id="ARBA00022989"/>
    </source>
</evidence>
<reference evidence="7 8" key="1">
    <citation type="journal article" date="2019" name="Sci. Rep.">
        <title>Comparative genomics of chytrid fungi reveal insights into the obligate biotrophic and pathogenic lifestyle of Synchytrium endobioticum.</title>
        <authorList>
            <person name="van de Vossenberg B.T.L.H."/>
            <person name="Warris S."/>
            <person name="Nguyen H.D.T."/>
            <person name="van Gent-Pelzer M.P.E."/>
            <person name="Joly D.L."/>
            <person name="van de Geest H.C."/>
            <person name="Bonants P.J.M."/>
            <person name="Smith D.S."/>
            <person name="Levesque C.A."/>
            <person name="van der Lee T.A.J."/>
        </authorList>
    </citation>
    <scope>NUCLEOTIDE SEQUENCE [LARGE SCALE GENOMIC DNA]</scope>
    <source>
        <strain evidence="7 8">MB42</strain>
    </source>
</reference>
<keyword evidence="3 6" id="KW-1133">Transmembrane helix</keyword>
<proteinExistence type="predicted"/>
<evidence type="ECO:0000256" key="1">
    <source>
        <dbReference type="ARBA" id="ARBA00004141"/>
    </source>
</evidence>
<dbReference type="GO" id="GO:0016020">
    <property type="term" value="C:membrane"/>
    <property type="evidence" value="ECO:0007669"/>
    <property type="project" value="UniProtKB-SubCell"/>
</dbReference>
<evidence type="ECO:0000256" key="5">
    <source>
        <dbReference type="SAM" id="MobiDB-lite"/>
    </source>
</evidence>
<sequence>MSKSDYKDHTKSVMSRYERIADVDHTAPEDEPTLLFERTTFDNNTGASASSSSSTLLPHAAASKSPKPAQQAPIDGVFGNLAAKPDAPSSLKDFQELEPPSYNDVCVSSPAPPYMDTTVITPNYGYGDDGDVLVEGMPVGNFFAFFINLMVSMSFDFIGFLLTSLLATSHAARCGSRSGLGITLIRYGFLLKSKALADQALGRGYSSDEYYDPANLDNMDEGEIARENEWMSYILIVVGFFVVLRANAEYVRIKRMSSALLSSSDLIIV</sequence>
<keyword evidence="2 6" id="KW-0812">Transmembrane</keyword>
<evidence type="ECO:0000256" key="2">
    <source>
        <dbReference type="ARBA" id="ARBA00022692"/>
    </source>
</evidence>
<name>A0A507CKR7_9FUNG</name>
<dbReference type="STRING" id="286115.A0A507CKR7"/>
<dbReference type="PANTHER" id="PTHR13396">
    <property type="entry name" value="NEDD4 FAMILY INTERACTING PROTEIN 1/2"/>
    <property type="match status" value="1"/>
</dbReference>
<dbReference type="EMBL" id="QEAN01000317">
    <property type="protein sequence ID" value="TPX40361.1"/>
    <property type="molecule type" value="Genomic_DNA"/>
</dbReference>
<dbReference type="Pfam" id="PF10176">
    <property type="entry name" value="NEDD4_Bsd2"/>
    <property type="match status" value="1"/>
</dbReference>
<dbReference type="AlphaFoldDB" id="A0A507CKR7"/>
<dbReference type="Proteomes" id="UP000317494">
    <property type="component" value="Unassembled WGS sequence"/>
</dbReference>
<gene>
    <name evidence="7" type="ORF">SeMB42_g06044</name>
</gene>
<evidence type="ECO:0000313" key="7">
    <source>
        <dbReference type="EMBL" id="TPX40361.1"/>
    </source>
</evidence>
<dbReference type="GO" id="GO:0031398">
    <property type="term" value="P:positive regulation of protein ubiquitination"/>
    <property type="evidence" value="ECO:0007669"/>
    <property type="project" value="TreeGrafter"/>
</dbReference>
<feature type="transmembrane region" description="Helical" evidence="6">
    <location>
        <begin position="142"/>
        <end position="162"/>
    </location>
</feature>
<dbReference type="CDD" id="cd22212">
    <property type="entry name" value="NDFIP-like"/>
    <property type="match status" value="1"/>
</dbReference>
<protein>
    <submittedName>
        <fullName evidence="7">Uncharacterized protein</fullName>
    </submittedName>
</protein>
<dbReference type="PANTHER" id="PTHR13396:SF5">
    <property type="entry name" value="NEDD4 FAMILY INTERACTING PROTEIN"/>
    <property type="match status" value="1"/>
</dbReference>
<feature type="transmembrane region" description="Helical" evidence="6">
    <location>
        <begin position="230"/>
        <end position="248"/>
    </location>
</feature>
<evidence type="ECO:0000256" key="4">
    <source>
        <dbReference type="ARBA" id="ARBA00023136"/>
    </source>
</evidence>
<dbReference type="VEuPathDB" id="FungiDB:SeMB42_g06044"/>
<comment type="caution">
    <text evidence="7">The sequence shown here is derived from an EMBL/GenBank/DDBJ whole genome shotgun (WGS) entry which is preliminary data.</text>
</comment>
<dbReference type="GO" id="GO:0030001">
    <property type="term" value="P:metal ion transport"/>
    <property type="evidence" value="ECO:0007669"/>
    <property type="project" value="InterPro"/>
</dbReference>
<dbReference type="GO" id="GO:0048471">
    <property type="term" value="C:perinuclear region of cytoplasm"/>
    <property type="evidence" value="ECO:0007669"/>
    <property type="project" value="TreeGrafter"/>
</dbReference>
<dbReference type="GO" id="GO:0007034">
    <property type="term" value="P:vacuolar transport"/>
    <property type="evidence" value="ECO:0007669"/>
    <property type="project" value="InterPro"/>
</dbReference>
<keyword evidence="8" id="KW-1185">Reference proteome</keyword>
<feature type="region of interest" description="Disordered" evidence="5">
    <location>
        <begin position="37"/>
        <end position="70"/>
    </location>
</feature>
<evidence type="ECO:0000256" key="6">
    <source>
        <dbReference type="SAM" id="Phobius"/>
    </source>
</evidence>
<organism evidence="7 8">
    <name type="scientific">Synchytrium endobioticum</name>
    <dbReference type="NCBI Taxonomy" id="286115"/>
    <lineage>
        <taxon>Eukaryota</taxon>
        <taxon>Fungi</taxon>
        <taxon>Fungi incertae sedis</taxon>
        <taxon>Chytridiomycota</taxon>
        <taxon>Chytridiomycota incertae sedis</taxon>
        <taxon>Chytridiomycetes</taxon>
        <taxon>Synchytriales</taxon>
        <taxon>Synchytriaceae</taxon>
        <taxon>Synchytrium</taxon>
    </lineage>
</organism>
<feature type="compositionally biased region" description="Low complexity" evidence="5">
    <location>
        <begin position="47"/>
        <end position="70"/>
    </location>
</feature>
<comment type="subcellular location">
    <subcellularLocation>
        <location evidence="1">Membrane</location>
        <topology evidence="1">Multi-pass membrane protein</topology>
    </subcellularLocation>
</comment>
<dbReference type="GO" id="GO:0006511">
    <property type="term" value="P:ubiquitin-dependent protein catabolic process"/>
    <property type="evidence" value="ECO:0007669"/>
    <property type="project" value="TreeGrafter"/>
</dbReference>
<evidence type="ECO:0000313" key="8">
    <source>
        <dbReference type="Proteomes" id="UP000317494"/>
    </source>
</evidence>
<keyword evidence="4 6" id="KW-0472">Membrane</keyword>
<dbReference type="GO" id="GO:0005783">
    <property type="term" value="C:endoplasmic reticulum"/>
    <property type="evidence" value="ECO:0007669"/>
    <property type="project" value="TreeGrafter"/>
</dbReference>